<evidence type="ECO:0000256" key="2">
    <source>
        <dbReference type="ARBA" id="ARBA00022692"/>
    </source>
</evidence>
<evidence type="ECO:0000313" key="8">
    <source>
        <dbReference type="Proteomes" id="UP000229054"/>
    </source>
</evidence>
<keyword evidence="3" id="KW-1133">Transmembrane helix</keyword>
<gene>
    <name evidence="7" type="ORF">COX38_02285</name>
</gene>
<protein>
    <recommendedName>
        <fullName evidence="9">Aminodeoxychorismate lyase</fullName>
    </recommendedName>
</protein>
<dbReference type="GO" id="GO:0016829">
    <property type="term" value="F:lyase activity"/>
    <property type="evidence" value="ECO:0007669"/>
    <property type="project" value="UniProtKB-KW"/>
</dbReference>
<keyword evidence="5" id="KW-0456">Lyase</keyword>
<evidence type="ECO:0000256" key="3">
    <source>
        <dbReference type="ARBA" id="ARBA00022989"/>
    </source>
</evidence>
<dbReference type="PANTHER" id="PTHR30518">
    <property type="entry name" value="ENDOLYTIC MUREIN TRANSGLYCOSYLASE"/>
    <property type="match status" value="1"/>
</dbReference>
<dbReference type="PANTHER" id="PTHR30518:SF2">
    <property type="entry name" value="ENDOLYTIC MUREIN TRANSGLYCOSYLASE"/>
    <property type="match status" value="1"/>
</dbReference>
<keyword evidence="1" id="KW-1003">Cell membrane</keyword>
<reference evidence="7 8" key="1">
    <citation type="submission" date="2017-09" db="EMBL/GenBank/DDBJ databases">
        <title>Depth-based differentiation of microbial function through sediment-hosted aquifers and enrichment of novel symbionts in the deep terrestrial subsurface.</title>
        <authorList>
            <person name="Probst A.J."/>
            <person name="Ladd B."/>
            <person name="Jarett J.K."/>
            <person name="Geller-Mcgrath D.E."/>
            <person name="Sieber C.M."/>
            <person name="Emerson J.B."/>
            <person name="Anantharaman K."/>
            <person name="Thomas B.C."/>
            <person name="Malmstrom R."/>
            <person name="Stieglmeier M."/>
            <person name="Klingl A."/>
            <person name="Woyke T."/>
            <person name="Ryan C.M."/>
            <person name="Banfield J.F."/>
        </authorList>
    </citation>
    <scope>NUCLEOTIDE SEQUENCE [LARGE SCALE GENOMIC DNA]</scope>
    <source>
        <strain evidence="7">CG23_combo_of_CG06-09_8_20_14_all_39_25</strain>
    </source>
</reference>
<evidence type="ECO:0000256" key="5">
    <source>
        <dbReference type="ARBA" id="ARBA00023239"/>
    </source>
</evidence>
<keyword evidence="4" id="KW-0472">Membrane</keyword>
<comment type="caution">
    <text evidence="7">The sequence shown here is derived from an EMBL/GenBank/DDBJ whole genome shotgun (WGS) entry which is preliminary data.</text>
</comment>
<evidence type="ECO:0000256" key="4">
    <source>
        <dbReference type="ARBA" id="ARBA00023136"/>
    </source>
</evidence>
<evidence type="ECO:0008006" key="9">
    <source>
        <dbReference type="Google" id="ProtNLM"/>
    </source>
</evidence>
<feature type="non-terminal residue" evidence="7">
    <location>
        <position position="149"/>
    </location>
</feature>
<dbReference type="AlphaFoldDB" id="A0A2G9YSB9"/>
<proteinExistence type="predicted"/>
<evidence type="ECO:0000256" key="1">
    <source>
        <dbReference type="ARBA" id="ARBA00022475"/>
    </source>
</evidence>
<organism evidence="7 8">
    <name type="scientific">Candidatus Nealsonbacteria bacterium CG23_combo_of_CG06-09_8_20_14_all_39_25</name>
    <dbReference type="NCBI Taxonomy" id="1974723"/>
    <lineage>
        <taxon>Bacteria</taxon>
        <taxon>Candidatus Nealsoniibacteriota</taxon>
    </lineage>
</organism>
<keyword evidence="6" id="KW-0961">Cell wall biogenesis/degradation</keyword>
<dbReference type="Pfam" id="PF02618">
    <property type="entry name" value="YceG"/>
    <property type="match status" value="1"/>
</dbReference>
<dbReference type="InterPro" id="IPR003770">
    <property type="entry name" value="MLTG-like"/>
</dbReference>
<evidence type="ECO:0000256" key="6">
    <source>
        <dbReference type="ARBA" id="ARBA00023316"/>
    </source>
</evidence>
<sequence>MKRFFIISLIIVFGVGGFLWQGVYLAKDPTLTKEQLFLIEKGENLFLIAENLEKEGLIKSKCFFELHIFLKGTQANLQAGKYLLSPAMDVTEIAQKIISGDIAKIIVTIPEGFTVEQIEERLGLKLPGENLEGFLFPDTYQFPLGVSGK</sequence>
<name>A0A2G9YSB9_9BACT</name>
<accession>A0A2G9YSB9</accession>
<keyword evidence="2" id="KW-0812">Transmembrane</keyword>
<dbReference type="GO" id="GO:0071555">
    <property type="term" value="P:cell wall organization"/>
    <property type="evidence" value="ECO:0007669"/>
    <property type="project" value="UniProtKB-KW"/>
</dbReference>
<dbReference type="Gene3D" id="3.30.1490.480">
    <property type="entry name" value="Endolytic murein transglycosylase"/>
    <property type="match status" value="1"/>
</dbReference>
<dbReference type="EMBL" id="PCRN01000075">
    <property type="protein sequence ID" value="PIP22134.1"/>
    <property type="molecule type" value="Genomic_DNA"/>
</dbReference>
<dbReference type="Proteomes" id="UP000229054">
    <property type="component" value="Unassembled WGS sequence"/>
</dbReference>
<evidence type="ECO:0000313" key="7">
    <source>
        <dbReference type="EMBL" id="PIP22134.1"/>
    </source>
</evidence>